<dbReference type="InterPro" id="IPR036179">
    <property type="entry name" value="Ig-like_dom_sf"/>
</dbReference>
<protein>
    <submittedName>
        <fullName evidence="1">(salmon louse) hypothetical protein</fullName>
    </submittedName>
</protein>
<proteinExistence type="predicted"/>
<keyword evidence="2" id="KW-1185">Reference proteome</keyword>
<dbReference type="OrthoDB" id="5982258at2759"/>
<organism evidence="1 2">
    <name type="scientific">Lepeophtheirus salmonis</name>
    <name type="common">Salmon louse</name>
    <name type="synonym">Caligus salmonis</name>
    <dbReference type="NCBI Taxonomy" id="72036"/>
    <lineage>
        <taxon>Eukaryota</taxon>
        <taxon>Metazoa</taxon>
        <taxon>Ecdysozoa</taxon>
        <taxon>Arthropoda</taxon>
        <taxon>Crustacea</taxon>
        <taxon>Multicrustacea</taxon>
        <taxon>Hexanauplia</taxon>
        <taxon>Copepoda</taxon>
        <taxon>Siphonostomatoida</taxon>
        <taxon>Caligidae</taxon>
        <taxon>Lepeophtheirus</taxon>
    </lineage>
</organism>
<dbReference type="Gene3D" id="2.60.40.10">
    <property type="entry name" value="Immunoglobulins"/>
    <property type="match status" value="1"/>
</dbReference>
<reference evidence="1" key="1">
    <citation type="submission" date="2021-02" db="EMBL/GenBank/DDBJ databases">
        <authorList>
            <person name="Bekaert M."/>
        </authorList>
    </citation>
    <scope>NUCLEOTIDE SEQUENCE</scope>
    <source>
        <strain evidence="1">IoA-00</strain>
    </source>
</reference>
<evidence type="ECO:0000313" key="1">
    <source>
        <dbReference type="EMBL" id="CAF2940604.1"/>
    </source>
</evidence>
<accession>A0A7R8CUY7</accession>
<name>A0A7R8CUY7_LEPSM</name>
<gene>
    <name evidence="1" type="ORF">LSAA_10607</name>
</gene>
<dbReference type="InterPro" id="IPR013783">
    <property type="entry name" value="Ig-like_fold"/>
</dbReference>
<dbReference type="SUPFAM" id="SSF48726">
    <property type="entry name" value="Immunoglobulin"/>
    <property type="match status" value="1"/>
</dbReference>
<evidence type="ECO:0000313" key="2">
    <source>
        <dbReference type="Proteomes" id="UP000675881"/>
    </source>
</evidence>
<dbReference type="EMBL" id="HG994584">
    <property type="protein sequence ID" value="CAF2940604.1"/>
    <property type="molecule type" value="Genomic_DNA"/>
</dbReference>
<sequence>MQFLFISVDGLTYHHSYFESSKEDEEESAELNNFLRPPDTRSSSLEGLRWIVEPPNEAAFSNSTGLRLECIARGKNVQVQWYQRDTKIRTDPTGLRFVSDNGTLTFFPFR</sequence>
<dbReference type="AlphaFoldDB" id="A0A7R8CUY7"/>
<dbReference type="Proteomes" id="UP000675881">
    <property type="component" value="Chromosome 5"/>
</dbReference>